<evidence type="ECO:0000256" key="8">
    <source>
        <dbReference type="SAM" id="Phobius"/>
    </source>
</evidence>
<dbReference type="GO" id="GO:0005886">
    <property type="term" value="C:plasma membrane"/>
    <property type="evidence" value="ECO:0007669"/>
    <property type="project" value="UniProtKB-SubCell"/>
</dbReference>
<accession>A0A5J5J3Z1</accession>
<keyword evidence="3 8" id="KW-0812">Transmembrane</keyword>
<dbReference type="Pfam" id="PF02687">
    <property type="entry name" value="FtsX"/>
    <property type="match status" value="2"/>
</dbReference>
<keyword evidence="4 8" id="KW-1133">Transmembrane helix</keyword>
<evidence type="ECO:0000256" key="7">
    <source>
        <dbReference type="SAM" id="MobiDB-lite"/>
    </source>
</evidence>
<feature type="transmembrane region" description="Helical" evidence="8">
    <location>
        <begin position="849"/>
        <end position="872"/>
    </location>
</feature>
<dbReference type="PANTHER" id="PTHR30572">
    <property type="entry name" value="MEMBRANE COMPONENT OF TRANSPORTER-RELATED"/>
    <property type="match status" value="1"/>
</dbReference>
<comment type="caution">
    <text evidence="10">The sequence shown here is derived from an EMBL/GenBank/DDBJ whole genome shotgun (WGS) entry which is preliminary data.</text>
</comment>
<feature type="compositionally biased region" description="Polar residues" evidence="7">
    <location>
        <begin position="563"/>
        <end position="575"/>
    </location>
</feature>
<gene>
    <name evidence="10" type="ORF">F6B43_03505</name>
</gene>
<dbReference type="PANTHER" id="PTHR30572:SF4">
    <property type="entry name" value="ABC TRANSPORTER PERMEASE YTRF"/>
    <property type="match status" value="1"/>
</dbReference>
<feature type="transmembrane region" description="Helical" evidence="8">
    <location>
        <begin position="514"/>
        <end position="536"/>
    </location>
</feature>
<evidence type="ECO:0000313" key="11">
    <source>
        <dbReference type="Proteomes" id="UP000325827"/>
    </source>
</evidence>
<keyword evidence="2" id="KW-1003">Cell membrane</keyword>
<dbReference type="InterPro" id="IPR050250">
    <property type="entry name" value="Macrolide_Exporter_MacB"/>
</dbReference>
<feature type="region of interest" description="Disordered" evidence="7">
    <location>
        <begin position="563"/>
        <end position="590"/>
    </location>
</feature>
<protein>
    <submittedName>
        <fullName evidence="10">ABC transporter permease</fullName>
    </submittedName>
</protein>
<comment type="similarity">
    <text evidence="6">Belongs to the ABC-4 integral membrane protein family.</text>
</comment>
<feature type="transmembrane region" description="Helical" evidence="8">
    <location>
        <begin position="462"/>
        <end position="482"/>
    </location>
</feature>
<proteinExistence type="inferred from homology"/>
<evidence type="ECO:0000256" key="1">
    <source>
        <dbReference type="ARBA" id="ARBA00004651"/>
    </source>
</evidence>
<keyword evidence="11" id="KW-1185">Reference proteome</keyword>
<feature type="transmembrane region" description="Helical" evidence="8">
    <location>
        <begin position="384"/>
        <end position="408"/>
    </location>
</feature>
<evidence type="ECO:0000256" key="2">
    <source>
        <dbReference type="ARBA" id="ARBA00022475"/>
    </source>
</evidence>
<comment type="subcellular location">
    <subcellularLocation>
        <location evidence="1">Cell membrane</location>
        <topology evidence="1">Multi-pass membrane protein</topology>
    </subcellularLocation>
</comment>
<name>A0A5J5J3Z1_9MICO</name>
<evidence type="ECO:0000256" key="3">
    <source>
        <dbReference type="ARBA" id="ARBA00022692"/>
    </source>
</evidence>
<evidence type="ECO:0000313" key="10">
    <source>
        <dbReference type="EMBL" id="KAA9110722.1"/>
    </source>
</evidence>
<organism evidence="10 11">
    <name type="scientific">Microbacterium rhizomatis</name>
    <dbReference type="NCBI Taxonomy" id="1631477"/>
    <lineage>
        <taxon>Bacteria</taxon>
        <taxon>Bacillati</taxon>
        <taxon>Actinomycetota</taxon>
        <taxon>Actinomycetes</taxon>
        <taxon>Micrococcales</taxon>
        <taxon>Microbacteriaceae</taxon>
        <taxon>Microbacterium</taxon>
    </lineage>
</organism>
<dbReference type="Proteomes" id="UP000325827">
    <property type="component" value="Unassembled WGS sequence"/>
</dbReference>
<sequence>MTKGTPRRPSARRRQALLSRLAMRDVRRNLTRYLLAALVILVTVGAGTSMDVLLRSAQTSDETYSRLTLGATAQARVQWFGDAVFQQTPRADVGSGGGRDAPLEQVESTLRSILPAHSELHETLTGLLALRSGDALTDGLAAVEADFTDATLRSLIDVWQGEVPVASGEASVSRTVAERLGLSVGDTFEGGTDTAEQLTTLTLVGIHENNALGPDIALADGTLLAVGDTYLDGASTVWFLTGPDVPWADVLTLNDAGFVAISRSVVMDTPEAVDVPIYRDGKAHEAEMMLGVALAVTLSAVIGGTIMALLIGPVFAIGARQSRRDYGLLVAQGATGRDIRGVMMRSAVLVASLASIAGVLLGVIVASLIVLVTSLTGSIAYPNLIVPALDLVLIAVFGVVVAFVAAWAPARRAAKADPIASLRDTGDEPGSMPRVRWVLIAVLVLLALVTFVLGFASGVRAWYILTGPFLTVVLILMIRPILPLLGRFAHRLPTAERVAIRDAVRRSDRTIPSATGTAAAIAVAVAILVVTATQYATVAAEWHPRANEGTIMIYDGFYTESSGSENPFEQSTSEQDAGAASSSSSEQRNSIKSTINQFVSGTELVDVNMLSLTGERFARFTIDPATACPAWADFSEEYNEAIADPDKYEQGADVNGYNCQIDKAATDINRQPMWRSTERTNVVVDDGTLVTALGLPGYEQAAEALRSGQIVLTRTIDQWSDGSAHLGIYEEDATAEAAWEQRLEQAEDRGERFFENPPDPVILDTLIADAVVVDWGSQQWQAFIPPQILEQAPLADFDPVVEHVGMIATTEVPLAQTELDELRDRLLLLGIHQVTAARDYSNPGLATTLSIVTVIAALISITAAVGTARLALTDMRRDLRVLHDVGASNHTRRRIRTAATLTVGLLGSVIGGLAGVALGITISLNTVSTNLIDRGVWELTLPWIPVALIVIGAPLIAVVASSIWTRAAESSAA</sequence>
<dbReference type="GO" id="GO:0022857">
    <property type="term" value="F:transmembrane transporter activity"/>
    <property type="evidence" value="ECO:0007669"/>
    <property type="project" value="TreeGrafter"/>
</dbReference>
<evidence type="ECO:0000256" key="5">
    <source>
        <dbReference type="ARBA" id="ARBA00023136"/>
    </source>
</evidence>
<feature type="transmembrane region" description="Helical" evidence="8">
    <location>
        <begin position="347"/>
        <end position="372"/>
    </location>
</feature>
<feature type="domain" description="ABC3 transporter permease C-terminal" evidence="9">
    <location>
        <begin position="301"/>
        <end position="418"/>
    </location>
</feature>
<feature type="transmembrane region" description="Helical" evidence="8">
    <location>
        <begin position="898"/>
        <end position="922"/>
    </location>
</feature>
<feature type="transmembrane region" description="Helical" evidence="8">
    <location>
        <begin position="437"/>
        <end position="456"/>
    </location>
</feature>
<keyword evidence="5 8" id="KW-0472">Membrane</keyword>
<evidence type="ECO:0000259" key="9">
    <source>
        <dbReference type="Pfam" id="PF02687"/>
    </source>
</evidence>
<feature type="transmembrane region" description="Helical" evidence="8">
    <location>
        <begin position="288"/>
        <end position="316"/>
    </location>
</feature>
<dbReference type="OrthoDB" id="5089158at2"/>
<dbReference type="InterPro" id="IPR003838">
    <property type="entry name" value="ABC3_permease_C"/>
</dbReference>
<feature type="transmembrane region" description="Helical" evidence="8">
    <location>
        <begin position="942"/>
        <end position="964"/>
    </location>
</feature>
<evidence type="ECO:0000256" key="6">
    <source>
        <dbReference type="ARBA" id="ARBA00038076"/>
    </source>
</evidence>
<reference evidence="11" key="1">
    <citation type="submission" date="2019-09" db="EMBL/GenBank/DDBJ databases">
        <title>Mumia zhuanghuii sp. nov. isolated from the intestinal contents of plateau pika (Ochotona curzoniae) in the Qinghai-Tibet plateau of China.</title>
        <authorList>
            <person name="Tian Z."/>
        </authorList>
    </citation>
    <scope>NUCLEOTIDE SEQUENCE [LARGE SCALE GENOMIC DNA]</scope>
    <source>
        <strain evidence="11">JCM 30598</strain>
    </source>
</reference>
<dbReference type="AlphaFoldDB" id="A0A5J5J3Z1"/>
<evidence type="ECO:0000256" key="4">
    <source>
        <dbReference type="ARBA" id="ARBA00022989"/>
    </source>
</evidence>
<feature type="domain" description="ABC3 transporter permease C-terminal" evidence="9">
    <location>
        <begin position="851"/>
        <end position="962"/>
    </location>
</feature>
<dbReference type="EMBL" id="VYSA01000001">
    <property type="protein sequence ID" value="KAA9110722.1"/>
    <property type="molecule type" value="Genomic_DNA"/>
</dbReference>